<feature type="compositionally biased region" description="Pro residues" evidence="1">
    <location>
        <begin position="83"/>
        <end position="124"/>
    </location>
</feature>
<dbReference type="EMBL" id="ML769388">
    <property type="protein sequence ID" value="KAE9409165.1"/>
    <property type="molecule type" value="Genomic_DNA"/>
</dbReference>
<reference evidence="2" key="1">
    <citation type="journal article" date="2019" name="Environ. Microbiol.">
        <title>Fungal ecological strategies reflected in gene transcription - a case study of two litter decomposers.</title>
        <authorList>
            <person name="Barbi F."/>
            <person name="Kohler A."/>
            <person name="Barry K."/>
            <person name="Baskaran P."/>
            <person name="Daum C."/>
            <person name="Fauchery L."/>
            <person name="Ihrmark K."/>
            <person name="Kuo A."/>
            <person name="LaButti K."/>
            <person name="Lipzen A."/>
            <person name="Morin E."/>
            <person name="Grigoriev I.V."/>
            <person name="Henrissat B."/>
            <person name="Lindahl B."/>
            <person name="Martin F."/>
        </authorList>
    </citation>
    <scope>NUCLEOTIDE SEQUENCE</scope>
    <source>
        <strain evidence="2">JB14</strain>
    </source>
</reference>
<evidence type="ECO:0000313" key="2">
    <source>
        <dbReference type="EMBL" id="KAE9409165.1"/>
    </source>
</evidence>
<dbReference type="Proteomes" id="UP000799118">
    <property type="component" value="Unassembled WGS sequence"/>
</dbReference>
<feature type="compositionally biased region" description="Pro residues" evidence="1">
    <location>
        <begin position="51"/>
        <end position="75"/>
    </location>
</feature>
<dbReference type="OrthoDB" id="205569at2759"/>
<gene>
    <name evidence="2" type="ORF">BT96DRAFT_583331</name>
</gene>
<feature type="region of interest" description="Disordered" evidence="1">
    <location>
        <begin position="1"/>
        <end position="135"/>
    </location>
</feature>
<feature type="region of interest" description="Disordered" evidence="1">
    <location>
        <begin position="205"/>
        <end position="273"/>
    </location>
</feature>
<name>A0A6A4IL21_9AGAR</name>
<sequence length="291" mass="30114">MPEGPPPGIDELVNSDDEILMPDEPQEEGSLQPPLPSGPPPPALVGTGVNPPLPLGPPPLPMGMPFPPPPFPPAGFPQGNLPPGFPPGSMPPPPPMGFPSFPPKIPPPPPFGFQPSMVPPPPGFFPRREKSASAMQDPLSYVPHQTYQAHRASQASGHPSLPAKPGVAQPTAASTSSATTAAATVSAAPQLRDFKKEATAFVPSALKRKRGGGGAAPSTSRVNAAPGVGNDTDSMPGLTRPDLLSTLRDQFGPAPSATKPESPAKKANVEAVKKKDDYERFVDEIGDILNP</sequence>
<evidence type="ECO:0000256" key="1">
    <source>
        <dbReference type="SAM" id="MobiDB-lite"/>
    </source>
</evidence>
<feature type="compositionally biased region" description="Polar residues" evidence="1">
    <location>
        <begin position="147"/>
        <end position="157"/>
    </location>
</feature>
<evidence type="ECO:0000313" key="3">
    <source>
        <dbReference type="Proteomes" id="UP000799118"/>
    </source>
</evidence>
<feature type="region of interest" description="Disordered" evidence="1">
    <location>
        <begin position="147"/>
        <end position="187"/>
    </location>
</feature>
<proteinExistence type="predicted"/>
<dbReference type="AlphaFoldDB" id="A0A6A4IL21"/>
<protein>
    <submittedName>
        <fullName evidence="2">Uncharacterized protein</fullName>
    </submittedName>
</protein>
<feature type="compositionally biased region" description="Basic and acidic residues" evidence="1">
    <location>
        <begin position="262"/>
        <end position="273"/>
    </location>
</feature>
<organism evidence="2 3">
    <name type="scientific">Gymnopus androsaceus JB14</name>
    <dbReference type="NCBI Taxonomy" id="1447944"/>
    <lineage>
        <taxon>Eukaryota</taxon>
        <taxon>Fungi</taxon>
        <taxon>Dikarya</taxon>
        <taxon>Basidiomycota</taxon>
        <taxon>Agaricomycotina</taxon>
        <taxon>Agaricomycetes</taxon>
        <taxon>Agaricomycetidae</taxon>
        <taxon>Agaricales</taxon>
        <taxon>Marasmiineae</taxon>
        <taxon>Omphalotaceae</taxon>
        <taxon>Gymnopus</taxon>
    </lineage>
</organism>
<feature type="compositionally biased region" description="Low complexity" evidence="1">
    <location>
        <begin position="167"/>
        <end position="187"/>
    </location>
</feature>
<keyword evidence="3" id="KW-1185">Reference proteome</keyword>
<feature type="compositionally biased region" description="Acidic residues" evidence="1">
    <location>
        <begin position="13"/>
        <end position="27"/>
    </location>
</feature>
<feature type="compositionally biased region" description="Pro residues" evidence="1">
    <location>
        <begin position="33"/>
        <end position="43"/>
    </location>
</feature>
<accession>A0A6A4IL21</accession>